<evidence type="ECO:0000313" key="2">
    <source>
        <dbReference type="Proteomes" id="UP000001685"/>
    </source>
</evidence>
<dbReference type="eggNOG" id="ENOG502Z8U6">
    <property type="taxonomic scope" value="Bacteria"/>
</dbReference>
<reference evidence="2" key="1">
    <citation type="journal article" date="2008" name="J. Bacteriol.">
        <title>Genome sequence of the streptomycin-producing microorganism Streptomyces griseus IFO 13350.</title>
        <authorList>
            <person name="Ohnishi Y."/>
            <person name="Ishikawa J."/>
            <person name="Hara H."/>
            <person name="Suzuki H."/>
            <person name="Ikenoya M."/>
            <person name="Ikeda H."/>
            <person name="Yamashita A."/>
            <person name="Hattori M."/>
            <person name="Horinouchi S."/>
        </authorList>
    </citation>
    <scope>NUCLEOTIDE SEQUENCE [LARGE SCALE GENOMIC DNA]</scope>
    <source>
        <strain evidence="2">JCM 4626 / NBRC 13350</strain>
    </source>
</reference>
<evidence type="ECO:0000313" key="1">
    <source>
        <dbReference type="EMBL" id="BAG20410.1"/>
    </source>
</evidence>
<protein>
    <recommendedName>
        <fullName evidence="3">DGQHR domain-containing protein</fullName>
    </recommendedName>
</protein>
<dbReference type="Pfam" id="PF14072">
    <property type="entry name" value="DndB"/>
    <property type="match status" value="1"/>
</dbReference>
<dbReference type="AlphaFoldDB" id="B1VP31"/>
<proteinExistence type="predicted"/>
<dbReference type="PATRIC" id="fig|455632.4.peg.3654"/>
<gene>
    <name evidence="1" type="ordered locus">SGR_3581</name>
</gene>
<sequence length="420" mass="45627">MSIAHFGLTEHDSLTAAQAAASEAATASGGRVFTCVVFQQGGRLMLTTAFSYAFLVKHVVSDAAVKGGNPRTATNRPIDTSHVRSITKYLTENENDYILPPVTLNVRAVPAIHIPRGNFAMTAGFVVIGDETKFSVTDGQHRLAAIAKRSESLIDTDSPFPSDSISVVIVVEPDVARIHQDFADAAQTKQIPASLLAAYNTREPLNRVLTKIVDGSALFAGRIDETSKSLSKLSSAIFLLNQVRGLVKELLFQDYALSEASIPARSFQAIGTTEKQDAFVSRTLAMLGILTQHMDPWHAVAELPTSGGPANQVVDFRKHYINMTATGLVIIGHVAFEIEKNLDPEWRKARYLDLATKIDWRRNAQIWEGNIITGDKITTTRSPGRIAARKVMEAIGVPVIPKNPLIPQPTQEAISSEGVH</sequence>
<organism evidence="1 2">
    <name type="scientific">Streptomyces griseus subsp. griseus (strain JCM 4626 / CBS 651.72 / NBRC 13350 / KCC S-0626 / ISP 5235)</name>
    <dbReference type="NCBI Taxonomy" id="455632"/>
    <lineage>
        <taxon>Bacteria</taxon>
        <taxon>Bacillati</taxon>
        <taxon>Actinomycetota</taxon>
        <taxon>Actinomycetes</taxon>
        <taxon>Kitasatosporales</taxon>
        <taxon>Streptomycetaceae</taxon>
        <taxon>Streptomyces</taxon>
    </lineage>
</organism>
<accession>B1VP31</accession>
<dbReference type="InterPro" id="IPR017601">
    <property type="entry name" value="DGQHR-contain_dom"/>
</dbReference>
<dbReference type="HOGENOM" id="CLU_036711_1_0_11"/>
<dbReference type="NCBIfam" id="TIGR03187">
    <property type="entry name" value="DGQHR"/>
    <property type="match status" value="1"/>
</dbReference>
<name>B1VP31_STRGG</name>
<dbReference type="EMBL" id="AP009493">
    <property type="protein sequence ID" value="BAG20410.1"/>
    <property type="molecule type" value="Genomic_DNA"/>
</dbReference>
<dbReference type="Proteomes" id="UP000001685">
    <property type="component" value="Chromosome"/>
</dbReference>
<dbReference type="RefSeq" id="WP_012379999.1">
    <property type="nucleotide sequence ID" value="NC_010572.1"/>
</dbReference>
<dbReference type="KEGG" id="sgr:SGR_3581"/>
<dbReference type="CDD" id="cd16412">
    <property type="entry name" value="dndB"/>
    <property type="match status" value="1"/>
</dbReference>
<dbReference type="InterPro" id="IPR017642">
    <property type="entry name" value="DNA_S_mod_DndB"/>
</dbReference>
<evidence type="ECO:0008006" key="3">
    <source>
        <dbReference type="Google" id="ProtNLM"/>
    </source>
</evidence>